<evidence type="ECO:0000256" key="1">
    <source>
        <dbReference type="SAM" id="MobiDB-lite"/>
    </source>
</evidence>
<accession>A0A6C0BVP0</accession>
<feature type="region of interest" description="Disordered" evidence="1">
    <location>
        <begin position="998"/>
        <end position="1038"/>
    </location>
</feature>
<feature type="compositionally biased region" description="Basic and acidic residues" evidence="1">
    <location>
        <begin position="237"/>
        <end position="257"/>
    </location>
</feature>
<feature type="region of interest" description="Disordered" evidence="1">
    <location>
        <begin position="663"/>
        <end position="682"/>
    </location>
</feature>
<reference evidence="2" key="1">
    <citation type="journal article" date="2020" name="Nature">
        <title>Giant virus diversity and host interactions through global metagenomics.</title>
        <authorList>
            <person name="Schulz F."/>
            <person name="Roux S."/>
            <person name="Paez-Espino D."/>
            <person name="Jungbluth S."/>
            <person name="Walsh D.A."/>
            <person name="Denef V.J."/>
            <person name="McMahon K.D."/>
            <person name="Konstantinidis K.T."/>
            <person name="Eloe-Fadrosh E.A."/>
            <person name="Kyrpides N.C."/>
            <person name="Woyke T."/>
        </authorList>
    </citation>
    <scope>NUCLEOTIDE SEQUENCE</scope>
    <source>
        <strain evidence="2">GVMAG-M-3300020166-18</strain>
    </source>
</reference>
<feature type="region of interest" description="Disordered" evidence="1">
    <location>
        <begin position="1"/>
        <end position="26"/>
    </location>
</feature>
<protein>
    <submittedName>
        <fullName evidence="2">Uncharacterized protein</fullName>
    </submittedName>
</protein>
<feature type="compositionally biased region" description="Basic residues" evidence="1">
    <location>
        <begin position="1"/>
        <end position="17"/>
    </location>
</feature>
<name>A0A6C0BVP0_9ZZZZ</name>
<feature type="compositionally biased region" description="Basic residues" evidence="1">
    <location>
        <begin position="1106"/>
        <end position="1180"/>
    </location>
</feature>
<sequence>MDRTRKKKTKFSRKNSNRAKQVGGTISGTWPPGASGCLFTDISLYDKLTITDNIYDSRRDIELDIGRLLSTFITMWKPLSNSTGGKKQGYDKMATQGWTKTLYKEIHTIVDGHEKRNEDPTLPPLILVLARNRDSKTLYYFFRPATGHVNNDTDVIVNQRTSTLAVDGGWLGVEKVQSLDGTWFWKGPSVPRFIFVKGGLSGEKRNEDQHAAWAQKREDEQKAIETNLNDSTPGKGEVAEREKKEEEYKRAQKSVEEDTKRMMEAREVEQTKDRLKSLGGYLANAKIVQTMYNLDPTYFSRTGGGRRAEADWVTEILLSPGKPAEFPGGFNSQDELSAFYNDIRERVSYHGRYDSADKTRPEPSPYPENWKWRWERYLMSPKEKENEEKKAQEKDENRRMKVGEGEREATDPNKEEAKEQYKDIVLYASLRPKDFYEKNKVLLRAPVEWDVLSTSPSTGREIYIKMAIDDAKQRKMDLAEMFKKPDYHHEWEMQDDGRRRTYYLNSLPNKKLSYAEMALVNYETEKLSLVQMAAEKVTQMDKEDESDNSMFYKNLATDENFSFEASSPLHSYLSHDNFRVGPDGIAHSADWVGRVRKKWGPGDIVTMYHGEAEKAEEAEKEAQKEEDKATELAEDITGLGEGKLARKLNEAKGYVVEVENAKNRGDEKAQRTRDRDNEEPIAERLSWRQQNVEELQTRLNAAEENEGHDARVKRKHKLLTEANTRSYVISQAARQREFALADKEAKEGWDAWKKEKELSVSIQAKLTTAKQSRSVDTEKVSKLQRELTDAEAVEKRHGGNRWFAAVDKEWRTTPGSPKWWRSEVHPSLQPRFMSIPPLEKTAVWEMTVDKFAPPPTACKIGFTTNQFYFQKYWPDWEEDFLAVVNLQDGSWSIGEKIAKSNRAHQSSTTGRWWSTFSRLVAEAKPFNIRLRISNHVPQIQFDDKGEWFPFGRDGWGKGIKLKSTNMHPFIESGLNNFGNSFSPNTASNEITVLQQEGQVPGGDANAEDPAEPVPETETDQVADEQEKEQEEEEEEGLGVAEVPSALANHEQQLDGDVSAKSAVKEPDLLEGGGKVGGQKISSLPTPGCKKGLNPSFNNRKLLIPKVRTKCKRKRSRHKRSRRRKGNNSRHKRSRHNNGNNSRRRQGNNSRHRKGNKTRHKRSRHKRSRHKRSRHKRKGTR</sequence>
<feature type="region of interest" description="Disordered" evidence="1">
    <location>
        <begin position="1068"/>
        <end position="1180"/>
    </location>
</feature>
<dbReference type="EMBL" id="MN739271">
    <property type="protein sequence ID" value="QHS96397.1"/>
    <property type="molecule type" value="Genomic_DNA"/>
</dbReference>
<feature type="region of interest" description="Disordered" evidence="1">
    <location>
        <begin position="383"/>
        <end position="416"/>
    </location>
</feature>
<feature type="compositionally biased region" description="Acidic residues" evidence="1">
    <location>
        <begin position="1005"/>
        <end position="1036"/>
    </location>
</feature>
<proteinExistence type="predicted"/>
<evidence type="ECO:0000313" key="2">
    <source>
        <dbReference type="EMBL" id="QHS96397.1"/>
    </source>
</evidence>
<dbReference type="AlphaFoldDB" id="A0A6C0BVP0"/>
<feature type="region of interest" description="Disordered" evidence="1">
    <location>
        <begin position="216"/>
        <end position="257"/>
    </location>
</feature>
<organism evidence="2">
    <name type="scientific">viral metagenome</name>
    <dbReference type="NCBI Taxonomy" id="1070528"/>
    <lineage>
        <taxon>unclassified sequences</taxon>
        <taxon>metagenomes</taxon>
        <taxon>organismal metagenomes</taxon>
    </lineage>
</organism>